<protein>
    <submittedName>
        <fullName evidence="2">Uncharacterized protein</fullName>
    </submittedName>
</protein>
<accession>A0A5J4WKG0</accession>
<proteinExistence type="predicted"/>
<dbReference type="AlphaFoldDB" id="A0A5J4WKG0"/>
<feature type="region of interest" description="Disordered" evidence="1">
    <location>
        <begin position="1"/>
        <end position="42"/>
    </location>
</feature>
<feature type="compositionally biased region" description="Basic and acidic residues" evidence="1">
    <location>
        <begin position="9"/>
        <end position="27"/>
    </location>
</feature>
<gene>
    <name evidence="2" type="ORF">EZS28_009166</name>
</gene>
<dbReference type="EMBL" id="SNRW01001718">
    <property type="protein sequence ID" value="KAA6395303.1"/>
    <property type="molecule type" value="Genomic_DNA"/>
</dbReference>
<evidence type="ECO:0000313" key="2">
    <source>
        <dbReference type="EMBL" id="KAA6395303.1"/>
    </source>
</evidence>
<name>A0A5J4WKG0_9EUKA</name>
<evidence type="ECO:0000256" key="1">
    <source>
        <dbReference type="SAM" id="MobiDB-lite"/>
    </source>
</evidence>
<reference evidence="2 3" key="1">
    <citation type="submission" date="2019-03" db="EMBL/GenBank/DDBJ databases">
        <title>Single cell metagenomics reveals metabolic interactions within the superorganism composed of flagellate Streblomastix strix and complex community of Bacteroidetes bacteria on its surface.</title>
        <authorList>
            <person name="Treitli S.C."/>
            <person name="Kolisko M."/>
            <person name="Husnik F."/>
            <person name="Keeling P."/>
            <person name="Hampl V."/>
        </authorList>
    </citation>
    <scope>NUCLEOTIDE SEQUENCE [LARGE SCALE GENOMIC DNA]</scope>
    <source>
        <strain evidence="2">ST1C</strain>
    </source>
</reference>
<organism evidence="2 3">
    <name type="scientific">Streblomastix strix</name>
    <dbReference type="NCBI Taxonomy" id="222440"/>
    <lineage>
        <taxon>Eukaryota</taxon>
        <taxon>Metamonada</taxon>
        <taxon>Preaxostyla</taxon>
        <taxon>Oxymonadida</taxon>
        <taxon>Streblomastigidae</taxon>
        <taxon>Streblomastix</taxon>
    </lineage>
</organism>
<comment type="caution">
    <text evidence="2">The sequence shown here is derived from an EMBL/GenBank/DDBJ whole genome shotgun (WGS) entry which is preliminary data.</text>
</comment>
<sequence>MVEDDTAELELREETPEDKNSDKDVEKSHRKHNNILHGSKPKSIGNLSSWTLEQGSGQFKQTIMMWRLFDSGGNSEQNSERLKNKDRNRCVCELKEYESKEVLYEKQRQKNFSRRCSNTELKRWLDVNSPSNLTTDSCIDESKERRRKIYSHSSNVVDTDMVASSNIDDRMMDQSRIRTRSNLVINLKLGRGIQKKLLWLNLIHKLP</sequence>
<evidence type="ECO:0000313" key="3">
    <source>
        <dbReference type="Proteomes" id="UP000324800"/>
    </source>
</evidence>
<dbReference type="Proteomes" id="UP000324800">
    <property type="component" value="Unassembled WGS sequence"/>
</dbReference>